<reference evidence="7 8" key="1">
    <citation type="submission" date="2017-07" db="EMBL/GenBank/DDBJ databases">
        <authorList>
            <person name="Talla V."/>
            <person name="Backstrom N."/>
        </authorList>
    </citation>
    <scope>NUCLEOTIDE SEQUENCE [LARGE SCALE GENOMIC DNA]</scope>
</reference>
<dbReference type="GO" id="GO:0052689">
    <property type="term" value="F:carboxylic ester hydrolase activity"/>
    <property type="evidence" value="ECO:0007669"/>
    <property type="project" value="UniProtKB-KW"/>
</dbReference>
<dbReference type="InterPro" id="IPR029058">
    <property type="entry name" value="AB_hydrolase_fold"/>
</dbReference>
<dbReference type="InterPro" id="IPR019819">
    <property type="entry name" value="Carboxylesterase_B_CS"/>
</dbReference>
<dbReference type="PROSITE" id="PS00941">
    <property type="entry name" value="CARBOXYLESTERASE_B_2"/>
    <property type="match status" value="1"/>
</dbReference>
<dbReference type="PANTHER" id="PTHR11559">
    <property type="entry name" value="CARBOXYLESTERASE"/>
    <property type="match status" value="1"/>
</dbReference>
<keyword evidence="4" id="KW-1015">Disulfide bond</keyword>
<gene>
    <name evidence="7" type="ORF">LSINAPIS_LOCUS8006</name>
</gene>
<dbReference type="InterPro" id="IPR019826">
    <property type="entry name" value="Carboxylesterase_B_AS"/>
</dbReference>
<dbReference type="InterPro" id="IPR002018">
    <property type="entry name" value="CarbesteraseB"/>
</dbReference>
<protein>
    <recommendedName>
        <fullName evidence="6">Carboxylesterase type B domain-containing protein</fullName>
    </recommendedName>
</protein>
<evidence type="ECO:0000313" key="7">
    <source>
        <dbReference type="EMBL" id="VVC96523.1"/>
    </source>
</evidence>
<proteinExistence type="inferred from homology"/>
<keyword evidence="5" id="KW-0325">Glycoprotein</keyword>
<dbReference type="SUPFAM" id="SSF53474">
    <property type="entry name" value="alpha/beta-Hydrolases"/>
    <property type="match status" value="2"/>
</dbReference>
<evidence type="ECO:0000259" key="6">
    <source>
        <dbReference type="Pfam" id="PF00135"/>
    </source>
</evidence>
<dbReference type="Gene3D" id="3.40.50.1820">
    <property type="entry name" value="alpha/beta hydrolase"/>
    <property type="match status" value="2"/>
</dbReference>
<comment type="similarity">
    <text evidence="1">Belongs to the type-B carboxylesterase/lipase family.</text>
</comment>
<dbReference type="AlphaFoldDB" id="A0A5E4QE14"/>
<organism evidence="7 8">
    <name type="scientific">Leptidea sinapis</name>
    <dbReference type="NCBI Taxonomy" id="189913"/>
    <lineage>
        <taxon>Eukaryota</taxon>
        <taxon>Metazoa</taxon>
        <taxon>Ecdysozoa</taxon>
        <taxon>Arthropoda</taxon>
        <taxon>Hexapoda</taxon>
        <taxon>Insecta</taxon>
        <taxon>Pterygota</taxon>
        <taxon>Neoptera</taxon>
        <taxon>Endopterygota</taxon>
        <taxon>Lepidoptera</taxon>
        <taxon>Glossata</taxon>
        <taxon>Ditrysia</taxon>
        <taxon>Papilionoidea</taxon>
        <taxon>Pieridae</taxon>
        <taxon>Dismorphiinae</taxon>
        <taxon>Leptidea</taxon>
    </lineage>
</organism>
<evidence type="ECO:0000256" key="5">
    <source>
        <dbReference type="ARBA" id="ARBA00023180"/>
    </source>
</evidence>
<dbReference type="PROSITE" id="PS00122">
    <property type="entry name" value="CARBOXYLESTERASE_B_1"/>
    <property type="match status" value="2"/>
</dbReference>
<evidence type="ECO:0000313" key="8">
    <source>
        <dbReference type="Proteomes" id="UP000324832"/>
    </source>
</evidence>
<dbReference type="EMBL" id="FZQP02002769">
    <property type="protein sequence ID" value="VVC96523.1"/>
    <property type="molecule type" value="Genomic_DNA"/>
</dbReference>
<feature type="domain" description="Carboxylesterase type B" evidence="6">
    <location>
        <begin position="19"/>
        <end position="487"/>
    </location>
</feature>
<keyword evidence="8" id="KW-1185">Reference proteome</keyword>
<dbReference type="Proteomes" id="UP000324832">
    <property type="component" value="Unassembled WGS sequence"/>
</dbReference>
<dbReference type="InterPro" id="IPR050309">
    <property type="entry name" value="Type-B_Carboxylest/Lipase"/>
</dbReference>
<sequence length="1008" mass="114304">MKWVALVTLVMMGLYKDPSPLLRVQNGLIRGRLSDSRTYYQYLGIPYGRVDESNRFQGPLPPPKWDGIFEAINENTRCPQRMFGSIVAGDSDCLKLHVFAPITRSTKRAVMVYIHGGCFLEGTGTAWLYGPDFFVERDIIYVGINYRLNVEGFLCLGIKEAPGNAGLKDQIAALKWVKDNIAQFGGDPDNITLFGESAGAVSVSYLLISPAARGLFHKAILQSGSTLAPWALQHDPIKVASDLAMQFGYSTRDPHKLYEVLSNKTIEELILKKVPNSLHKTLITDEFLMAPCIEKEFSGTESIITKHPADLLSSGNFTKIPMIIGYNDKEGIYFVAKDYGTHLYNFQDIQNILPTDLEFPSEIDRLWTAEEINQYYFSDERRDSIMDMINLYSDLHFKYPTVIESQMYAKLSDKPIYYYVFKYNGLINMPKMISMFPFTRGASHADELFYLFKPHTIPLPAWYLERMMIRRMVTMWTNFAKYGKKAEEIRVKRDVTDMGVDEGQSGKKYAYLNVIFTKQQCNFCKPQDPPKWNNLYKATNHTLLIKCPQWLVYLTFGTEDCLYLDVYVPETAEPRVKLPVMIFFHGGSYYTGAKDLYDPEFLVLKNAIVVTANYRLGVLGFLCLGGISNLGLRDQVMALKWVQNNIAAFGGDPDNVTICGQSAGASSASMHLLSELSRGLFHKVILLSGSAFSVWAFNTEPQRPAFEDANKISTAYDVEDVLNVFRNASLDNLIKATTDVSTNPRYFKYSPCIDVDSMEPFFLDMPYNLVTSGRFNKVPVMMGYTDLEGSYFYSLLYPDTVAKLNDNLDEMLPSLFSWCSRKDKTLISRKIREHYFGDEKVTLDSVQNLIKFYSDWVAYATSSATSALLTKYSEQPVYNYQFSYEGGREYAKFTTVPHIQGTTHSGELFYVFKPQGISLPLSGRDANFIDRLTTMIKNFMLYSDPTPRGRGTLSVRWPRATSAASNTLVLTDTPRVLATPAPHHAGQFFYELLCAYGWPGYVPCESRR</sequence>
<evidence type="ECO:0000256" key="4">
    <source>
        <dbReference type="ARBA" id="ARBA00023157"/>
    </source>
</evidence>
<evidence type="ECO:0000256" key="1">
    <source>
        <dbReference type="ARBA" id="ARBA00005964"/>
    </source>
</evidence>
<dbReference type="Pfam" id="PF00135">
    <property type="entry name" value="COesterase"/>
    <property type="match status" value="2"/>
</dbReference>
<feature type="non-terminal residue" evidence="7">
    <location>
        <position position="1008"/>
    </location>
</feature>
<evidence type="ECO:0000256" key="3">
    <source>
        <dbReference type="ARBA" id="ARBA00022801"/>
    </source>
</evidence>
<feature type="domain" description="Carboxylesterase type B" evidence="6">
    <location>
        <begin position="507"/>
        <end position="975"/>
    </location>
</feature>
<accession>A0A5E4QE14</accession>
<keyword evidence="2" id="KW-0719">Serine esterase</keyword>
<name>A0A5E4QE14_9NEOP</name>
<keyword evidence="3" id="KW-0378">Hydrolase</keyword>
<evidence type="ECO:0000256" key="2">
    <source>
        <dbReference type="ARBA" id="ARBA00022487"/>
    </source>
</evidence>